<dbReference type="Pfam" id="PF14322">
    <property type="entry name" value="SusD-like_3"/>
    <property type="match status" value="1"/>
</dbReference>
<organism evidence="9 10">
    <name type="scientific">Flavobacterium frigoris</name>
    <dbReference type="NCBI Taxonomy" id="229204"/>
    <lineage>
        <taxon>Bacteria</taxon>
        <taxon>Pseudomonadati</taxon>
        <taxon>Bacteroidota</taxon>
        <taxon>Flavobacteriia</taxon>
        <taxon>Flavobacteriales</taxon>
        <taxon>Flavobacteriaceae</taxon>
        <taxon>Flavobacterium</taxon>
    </lineage>
</organism>
<feature type="transmembrane region" description="Helical" evidence="6">
    <location>
        <begin position="7"/>
        <end position="25"/>
    </location>
</feature>
<sequence>MKYYRQIQVGLIAALIVIICLWLFSCDSFTETDLPKTQLIKTAVFQDVKTATAALSDCYAQMRDYSMISGNSDGLSSLLGNYADELTYYGVSDSPLQNFYSHTLLPSNSGVSVLWNSSYNQIYAANAIVEGVDNSTAITGDNRNRLKGEALFIRAFIHFNLVNLFGDIPYITSTDYKINTMISKQTQADVYNQIIADLLEAKELLPESYTSAQRIRPNKYTVSALLARVFLYTENWQLAENEASVIINKTALYQWQDNLDLVFLKDSPSTIWQLHPGVAGLNTIEGRTFIFTSAPPNIEAISPDLLNAFETGDQRKNQWLGSVNDGTDTYYFPFKYKLDTNSGTSQEYSIIFRLDEQYLIRAEARVHLGKLAEAKNDINKIRQRATLTNTSSSTPEELSQAVLQERRVELFTEFGHRWFDLKRTGKAGTVLSVIKPAWKDRDNLLPLPASELLANSHLLPQNQGY</sequence>
<proteinExistence type="inferred from homology"/>
<keyword evidence="6" id="KW-0812">Transmembrane</keyword>
<comment type="similarity">
    <text evidence="2">Belongs to the SusD family.</text>
</comment>
<keyword evidence="6" id="KW-1133">Transmembrane helix</keyword>
<dbReference type="RefSeq" id="WP_074722230.1">
    <property type="nucleotide sequence ID" value="NZ_CBCRVS010000020.1"/>
</dbReference>
<evidence type="ECO:0000256" key="6">
    <source>
        <dbReference type="SAM" id="Phobius"/>
    </source>
</evidence>
<dbReference type="EMBL" id="FOFZ01000003">
    <property type="protein sequence ID" value="SEQ59286.1"/>
    <property type="molecule type" value="Genomic_DNA"/>
</dbReference>
<keyword evidence="5" id="KW-0998">Cell outer membrane</keyword>
<dbReference type="InterPro" id="IPR012944">
    <property type="entry name" value="SusD_RagB_dom"/>
</dbReference>
<gene>
    <name evidence="9" type="ORF">SAMN05444355_10374</name>
</gene>
<accession>A0A1H9HAI8</accession>
<dbReference type="AlphaFoldDB" id="A0A1H9HAI8"/>
<dbReference type="GO" id="GO:0009279">
    <property type="term" value="C:cell outer membrane"/>
    <property type="evidence" value="ECO:0007669"/>
    <property type="project" value="UniProtKB-SubCell"/>
</dbReference>
<feature type="domain" description="SusD-like N-terminal" evidence="8">
    <location>
        <begin position="99"/>
        <end position="231"/>
    </location>
</feature>
<dbReference type="InterPro" id="IPR011990">
    <property type="entry name" value="TPR-like_helical_dom_sf"/>
</dbReference>
<dbReference type="CDD" id="cd08977">
    <property type="entry name" value="SusD"/>
    <property type="match status" value="1"/>
</dbReference>
<keyword evidence="10" id="KW-1185">Reference proteome</keyword>
<dbReference type="OrthoDB" id="621570at2"/>
<evidence type="ECO:0000313" key="9">
    <source>
        <dbReference type="EMBL" id="SEQ59286.1"/>
    </source>
</evidence>
<evidence type="ECO:0000256" key="2">
    <source>
        <dbReference type="ARBA" id="ARBA00006275"/>
    </source>
</evidence>
<protein>
    <submittedName>
        <fullName evidence="9">RagB/SusD domain-containing protein</fullName>
    </submittedName>
</protein>
<evidence type="ECO:0000256" key="5">
    <source>
        <dbReference type="ARBA" id="ARBA00023237"/>
    </source>
</evidence>
<evidence type="ECO:0000259" key="7">
    <source>
        <dbReference type="Pfam" id="PF07980"/>
    </source>
</evidence>
<dbReference type="Pfam" id="PF07980">
    <property type="entry name" value="SusD_RagB"/>
    <property type="match status" value="1"/>
</dbReference>
<dbReference type="Gene3D" id="1.25.40.390">
    <property type="match status" value="1"/>
</dbReference>
<dbReference type="InterPro" id="IPR033985">
    <property type="entry name" value="SusD-like_N"/>
</dbReference>
<evidence type="ECO:0000256" key="4">
    <source>
        <dbReference type="ARBA" id="ARBA00023136"/>
    </source>
</evidence>
<evidence type="ECO:0000256" key="3">
    <source>
        <dbReference type="ARBA" id="ARBA00022729"/>
    </source>
</evidence>
<keyword evidence="3" id="KW-0732">Signal</keyword>
<dbReference type="PROSITE" id="PS51257">
    <property type="entry name" value="PROKAR_LIPOPROTEIN"/>
    <property type="match status" value="1"/>
</dbReference>
<dbReference type="SUPFAM" id="SSF48452">
    <property type="entry name" value="TPR-like"/>
    <property type="match status" value="1"/>
</dbReference>
<comment type="subcellular location">
    <subcellularLocation>
        <location evidence="1">Cell outer membrane</location>
    </subcellularLocation>
</comment>
<feature type="domain" description="RagB/SusD" evidence="7">
    <location>
        <begin position="321"/>
        <end position="465"/>
    </location>
</feature>
<evidence type="ECO:0000256" key="1">
    <source>
        <dbReference type="ARBA" id="ARBA00004442"/>
    </source>
</evidence>
<dbReference type="Proteomes" id="UP000183658">
    <property type="component" value="Unassembled WGS sequence"/>
</dbReference>
<evidence type="ECO:0000313" key="10">
    <source>
        <dbReference type="Proteomes" id="UP000183658"/>
    </source>
</evidence>
<name>A0A1H9HAI8_FLAFI</name>
<keyword evidence="4 6" id="KW-0472">Membrane</keyword>
<reference evidence="10" key="1">
    <citation type="submission" date="2016-10" db="EMBL/GenBank/DDBJ databases">
        <authorList>
            <person name="Varghese N."/>
            <person name="Submissions S."/>
        </authorList>
    </citation>
    <scope>NUCLEOTIDE SEQUENCE [LARGE SCALE GENOMIC DNA]</scope>
    <source>
        <strain evidence="10">DSM 15719</strain>
    </source>
</reference>
<evidence type="ECO:0000259" key="8">
    <source>
        <dbReference type="Pfam" id="PF14322"/>
    </source>
</evidence>